<comment type="catalytic activity">
    <reaction evidence="1">
        <text>S-ubiquitinyl-[E2 ubiquitin-conjugating enzyme]-L-cysteine + [acceptor protein]-L-lysine = [E2 ubiquitin-conjugating enzyme]-L-cysteine + N(6)-ubiquitinyl-[acceptor protein]-L-lysine.</text>
        <dbReference type="EC" id="2.3.2.27"/>
    </reaction>
</comment>
<evidence type="ECO:0000259" key="18">
    <source>
        <dbReference type="PROSITE" id="PS50089"/>
    </source>
</evidence>
<evidence type="ECO:0000256" key="12">
    <source>
        <dbReference type="ARBA" id="ARBA00023180"/>
    </source>
</evidence>
<keyword evidence="8 14" id="KW-0863">Zinc-finger</keyword>
<evidence type="ECO:0000256" key="17">
    <source>
        <dbReference type="SAM" id="SignalP"/>
    </source>
</evidence>
<evidence type="ECO:0000313" key="19">
    <source>
        <dbReference type="EMBL" id="NOV50435.1"/>
    </source>
</evidence>
<dbReference type="SUPFAM" id="SSF57850">
    <property type="entry name" value="RING/U-box"/>
    <property type="match status" value="1"/>
</dbReference>
<evidence type="ECO:0000256" key="15">
    <source>
        <dbReference type="SAM" id="MobiDB-lite"/>
    </source>
</evidence>
<dbReference type="SUPFAM" id="SSF52025">
    <property type="entry name" value="PA domain"/>
    <property type="match status" value="1"/>
</dbReference>
<evidence type="ECO:0000256" key="2">
    <source>
        <dbReference type="ARBA" id="ARBA00004906"/>
    </source>
</evidence>
<proteinExistence type="predicted"/>
<evidence type="ECO:0000256" key="3">
    <source>
        <dbReference type="ARBA" id="ARBA00012483"/>
    </source>
</evidence>
<dbReference type="FunFam" id="3.50.30.30:FF:000026">
    <property type="entry name" value="E3 ubiquitin-protein ligase RNF13"/>
    <property type="match status" value="1"/>
</dbReference>
<dbReference type="InterPro" id="IPR046450">
    <property type="entry name" value="PA_dom_sf"/>
</dbReference>
<dbReference type="InterPro" id="IPR003137">
    <property type="entry name" value="PA_domain"/>
</dbReference>
<organism evidence="19">
    <name type="scientific">Xenopsylla cheopis</name>
    <name type="common">Oriental rat flea</name>
    <name type="synonym">Pulex cheopis</name>
    <dbReference type="NCBI Taxonomy" id="163159"/>
    <lineage>
        <taxon>Eukaryota</taxon>
        <taxon>Metazoa</taxon>
        <taxon>Ecdysozoa</taxon>
        <taxon>Arthropoda</taxon>
        <taxon>Hexapoda</taxon>
        <taxon>Insecta</taxon>
        <taxon>Pterygota</taxon>
        <taxon>Neoptera</taxon>
        <taxon>Endopterygota</taxon>
        <taxon>Siphonaptera</taxon>
        <taxon>Pulicidae</taxon>
        <taxon>Xenopsyllinae</taxon>
        <taxon>Xenopsylla</taxon>
    </lineage>
</organism>
<dbReference type="EMBL" id="GIIL01006709">
    <property type="protein sequence ID" value="NOV50435.1"/>
    <property type="molecule type" value="Transcribed_RNA"/>
</dbReference>
<evidence type="ECO:0000256" key="10">
    <source>
        <dbReference type="ARBA" id="ARBA00022989"/>
    </source>
</evidence>
<feature type="region of interest" description="Disordered" evidence="15">
    <location>
        <begin position="277"/>
        <end position="302"/>
    </location>
</feature>
<keyword evidence="5 16" id="KW-0812">Transmembrane</keyword>
<dbReference type="CDD" id="cd16796">
    <property type="entry name" value="RING-H2_RNF13"/>
    <property type="match status" value="1"/>
</dbReference>
<feature type="signal peptide" evidence="17">
    <location>
        <begin position="1"/>
        <end position="18"/>
    </location>
</feature>
<keyword evidence="11 16" id="KW-0472">Membrane</keyword>
<dbReference type="GO" id="GO:0008270">
    <property type="term" value="F:zinc ion binding"/>
    <property type="evidence" value="ECO:0007669"/>
    <property type="project" value="UniProtKB-KW"/>
</dbReference>
<reference evidence="19" key="1">
    <citation type="submission" date="2020-03" db="EMBL/GenBank/DDBJ databases">
        <title>Transcriptomic Profiling of the Digestive Tract of the Rat Flea, Xenopsylla cheopis, Following Blood Feeding and Infection with Yersinia pestis.</title>
        <authorList>
            <person name="Bland D.M."/>
            <person name="Martens C.A."/>
            <person name="Virtaneva K."/>
            <person name="Kanakabandi K."/>
            <person name="Long D."/>
            <person name="Rosenke R."/>
            <person name="Saturday G.A."/>
            <person name="Hoyt F.H."/>
            <person name="Bruno D.P."/>
            <person name="Ribeiro J.M.C."/>
            <person name="Hinnebusch J."/>
        </authorList>
    </citation>
    <scope>NUCLEOTIDE SEQUENCE</scope>
</reference>
<evidence type="ECO:0000256" key="14">
    <source>
        <dbReference type="PROSITE-ProRule" id="PRU00175"/>
    </source>
</evidence>
<dbReference type="GO" id="GO:0005737">
    <property type="term" value="C:cytoplasm"/>
    <property type="evidence" value="ECO:0007669"/>
    <property type="project" value="UniProtKB-ARBA"/>
</dbReference>
<dbReference type="FunFam" id="3.30.40.10:FF:000429">
    <property type="entry name" value="E3 ubiquitin-protein ligase RNF13"/>
    <property type="match status" value="1"/>
</dbReference>
<feature type="chain" id="PRO_5027046273" description="RING-type E3 ubiquitin transferase" evidence="17">
    <location>
        <begin position="19"/>
        <end position="448"/>
    </location>
</feature>
<evidence type="ECO:0000256" key="1">
    <source>
        <dbReference type="ARBA" id="ARBA00000900"/>
    </source>
</evidence>
<dbReference type="GO" id="GO:0012505">
    <property type="term" value="C:endomembrane system"/>
    <property type="evidence" value="ECO:0007669"/>
    <property type="project" value="UniProtKB-SubCell"/>
</dbReference>
<dbReference type="InterPro" id="IPR013083">
    <property type="entry name" value="Znf_RING/FYVE/PHD"/>
</dbReference>
<dbReference type="CDD" id="cd02123">
    <property type="entry name" value="PA_C_RZF_like"/>
    <property type="match status" value="1"/>
</dbReference>
<protein>
    <recommendedName>
        <fullName evidence="3">RING-type E3 ubiquitin transferase</fullName>
        <ecNumber evidence="3">2.3.2.27</ecNumber>
    </recommendedName>
</protein>
<dbReference type="Pfam" id="PF13639">
    <property type="entry name" value="zf-RING_2"/>
    <property type="match status" value="1"/>
</dbReference>
<keyword evidence="7 17" id="KW-0732">Signal</keyword>
<evidence type="ECO:0000256" key="11">
    <source>
        <dbReference type="ARBA" id="ARBA00023136"/>
    </source>
</evidence>
<sequence length="448" mass="50636">MAIKQCLLLLFCVGSVHMDVLVYTQKPLHQIVEEFRCMPAHFGDSLPSNGLRGFAIHASPADGCAPIRKPPNATDNFTGKWIVLIARYNCSFEEKVRNAQTANYDAVIVYNINSSDLEPMSAKNPVGIKIPSVFVGEETGRIIIYNYEYEENYFLILNSDLPFNINTHLLLPFAIVVGLCFLIMVAFMIVKCARERRRLRRHRLSSRALKRIPICKFSKGDAYETCAICLDDYIEGEKLRILPCSHAYHCKCIDPWLTKNRRVCPVCKRKVFGRNETRTRSGSSSESEADDTTPLLNPVANNHGTFTESVQNIFRRSASESALPTLPVSDLGESSYNRNNIENNHQSHRLVNETSDEMRNNEDSSSYQSFDGDKDSQYSNPILHSNNVMNPFLSGSFAESDTFLMQEQNSNTLSNAHSHHSVNSGRVDVVALPNEDFHNHRDNDDFII</sequence>
<evidence type="ECO:0000256" key="9">
    <source>
        <dbReference type="ARBA" id="ARBA00022833"/>
    </source>
</evidence>
<dbReference type="Gene3D" id="3.30.40.10">
    <property type="entry name" value="Zinc/RING finger domain, C3HC4 (zinc finger)"/>
    <property type="match status" value="1"/>
</dbReference>
<feature type="region of interest" description="Disordered" evidence="15">
    <location>
        <begin position="325"/>
        <end position="378"/>
    </location>
</feature>
<evidence type="ECO:0000256" key="8">
    <source>
        <dbReference type="ARBA" id="ARBA00022771"/>
    </source>
</evidence>
<evidence type="ECO:0000256" key="6">
    <source>
        <dbReference type="ARBA" id="ARBA00022723"/>
    </source>
</evidence>
<name>A0A6M2DVU0_XENCH</name>
<dbReference type="InterPro" id="IPR051653">
    <property type="entry name" value="E3_ligase_sorting_rcpt"/>
</dbReference>
<evidence type="ECO:0000256" key="5">
    <source>
        <dbReference type="ARBA" id="ARBA00022692"/>
    </source>
</evidence>
<dbReference type="GO" id="GO:0061630">
    <property type="term" value="F:ubiquitin protein ligase activity"/>
    <property type="evidence" value="ECO:0007669"/>
    <property type="project" value="UniProtKB-EC"/>
</dbReference>
<dbReference type="PROSITE" id="PS50089">
    <property type="entry name" value="ZF_RING_2"/>
    <property type="match status" value="1"/>
</dbReference>
<dbReference type="PANTHER" id="PTHR47168:SF1">
    <property type="entry name" value="OS02G0798600 PROTEIN"/>
    <property type="match status" value="1"/>
</dbReference>
<keyword evidence="4" id="KW-0808">Transferase</keyword>
<dbReference type="PANTHER" id="PTHR47168">
    <property type="entry name" value="RING ZINC FINGER DOMAIN SUPERFAMILY PROTEIN-RELATED"/>
    <property type="match status" value="1"/>
</dbReference>
<keyword evidence="6" id="KW-0479">Metal-binding</keyword>
<feature type="compositionally biased region" description="Polar residues" evidence="15">
    <location>
        <begin position="332"/>
        <end position="344"/>
    </location>
</feature>
<dbReference type="EC" id="2.3.2.27" evidence="3"/>
<dbReference type="InterPro" id="IPR001841">
    <property type="entry name" value="Znf_RING"/>
</dbReference>
<keyword evidence="12" id="KW-0325">Glycoprotein</keyword>
<accession>A0A6M2DVU0</accession>
<evidence type="ECO:0000256" key="4">
    <source>
        <dbReference type="ARBA" id="ARBA00022679"/>
    </source>
</evidence>
<keyword evidence="10 16" id="KW-1133">Transmembrane helix</keyword>
<comment type="subcellular location">
    <subcellularLocation>
        <location evidence="13">Endomembrane system</location>
        <topology evidence="13">Single-pass type I membrane protein</topology>
    </subcellularLocation>
</comment>
<evidence type="ECO:0000256" key="16">
    <source>
        <dbReference type="SAM" id="Phobius"/>
    </source>
</evidence>
<dbReference type="Pfam" id="PF02225">
    <property type="entry name" value="PA"/>
    <property type="match status" value="1"/>
</dbReference>
<dbReference type="SMART" id="SM00184">
    <property type="entry name" value="RING"/>
    <property type="match status" value="1"/>
</dbReference>
<evidence type="ECO:0000256" key="13">
    <source>
        <dbReference type="ARBA" id="ARBA00046288"/>
    </source>
</evidence>
<dbReference type="AlphaFoldDB" id="A0A6M2DVU0"/>
<feature type="transmembrane region" description="Helical" evidence="16">
    <location>
        <begin position="169"/>
        <end position="193"/>
    </location>
</feature>
<keyword evidence="9" id="KW-0862">Zinc</keyword>
<dbReference type="Gene3D" id="3.50.30.30">
    <property type="match status" value="1"/>
</dbReference>
<feature type="domain" description="RING-type" evidence="18">
    <location>
        <begin position="226"/>
        <end position="268"/>
    </location>
</feature>
<dbReference type="InterPro" id="IPR044744">
    <property type="entry name" value="ZNRF4/RNF13/RNF167_PA"/>
</dbReference>
<comment type="pathway">
    <text evidence="2">Protein modification; protein ubiquitination.</text>
</comment>
<evidence type="ECO:0000256" key="7">
    <source>
        <dbReference type="ARBA" id="ARBA00022729"/>
    </source>
</evidence>